<proteinExistence type="inferred from homology"/>
<sequence>MPFDGITVSSAVSELNTAILNGRVEKIYQPEKDEITFNIRNNKSNYRLLISASPMYPKIHLTEDNKSNPINAPAFCMLLRKHLTGSRIISIKQPSLERVIEINFDCIDEMGYSIEKSIIAEVMGRHSNIIFIDSQGMNIIDSIRRVSNDMSSIRTIMPGLKYVYPPSDNKKDPLTICESEFLSDIHSLSASIKADKYLVKAFYGISPIVAQEICFRARIESDLDIKILNEEQLLCLFSEFHRLIEQIKSKDYKPNIIMDDSKNIDFSAIELSVYNDFKKTYMDSISKTIEAFYIQKDKIDRTKQKTGDLSRIVKIKLERDERKLSILEKELAEARNAEYHRLCGDIIMANLYRINKGEEKAILPNFFNEQEEKIEIALDPRLSPASNAQKYYKQYNKSKVALKLLSNQIEQVLEEIVYLESIQDSLNRSLEEQEINEIRMELAEGGYIRRGKENKKNVKASQKASKPMHFISSSGFDIYVGKNNTQNDYLTLKFASANDLWFHTKDIPGSHVIIKTDGKAVDDNTLSEAANLAAYFSKGKLSSNVPVDYAWKKNVKKPSGAKPGKVIYESYKTIYITPDEGKISRMRK</sequence>
<dbReference type="SUPFAM" id="SSF46946">
    <property type="entry name" value="S13-like H2TH domain"/>
    <property type="match status" value="1"/>
</dbReference>
<keyword evidence="1 5" id="KW-0820">tRNA-binding</keyword>
<organism evidence="7 8">
    <name type="scientific">Lutispora saccharofermentans</name>
    <dbReference type="NCBI Taxonomy" id="3024236"/>
    <lineage>
        <taxon>Bacteria</taxon>
        <taxon>Bacillati</taxon>
        <taxon>Bacillota</taxon>
        <taxon>Clostridia</taxon>
        <taxon>Lutisporales</taxon>
        <taxon>Lutisporaceae</taxon>
        <taxon>Lutispora</taxon>
    </lineage>
</organism>
<evidence type="ECO:0000256" key="5">
    <source>
        <dbReference type="HAMAP-Rule" id="MF_00844"/>
    </source>
</evidence>
<comment type="similarity">
    <text evidence="5">Belongs to the NEMF family.</text>
</comment>
<evidence type="ECO:0000256" key="2">
    <source>
        <dbReference type="ARBA" id="ARBA00022730"/>
    </source>
</evidence>
<dbReference type="InterPro" id="IPR043682">
    <property type="entry name" value="RqcH_bacterial"/>
</dbReference>
<dbReference type="InterPro" id="IPR010979">
    <property type="entry name" value="Ribosomal_uS13-like_H2TH"/>
</dbReference>
<gene>
    <name evidence="5" type="primary">rqcH</name>
    <name evidence="7" type="ORF">LJD61_00705</name>
</gene>
<evidence type="ECO:0000256" key="1">
    <source>
        <dbReference type="ARBA" id="ARBA00022555"/>
    </source>
</evidence>
<dbReference type="PANTHER" id="PTHR15239">
    <property type="entry name" value="NUCLEAR EXPORT MEDIATOR FACTOR NEMF"/>
    <property type="match status" value="1"/>
</dbReference>
<feature type="domain" description="NFACT RNA-binding" evidence="6">
    <location>
        <begin position="466"/>
        <end position="567"/>
    </location>
</feature>
<name>A0ABT1N9Y8_9FIRM</name>
<dbReference type="RefSeq" id="WP_255225580.1">
    <property type="nucleotide sequence ID" value="NZ_JAJEKE010000001.1"/>
</dbReference>
<evidence type="ECO:0000256" key="3">
    <source>
        <dbReference type="ARBA" id="ARBA00022884"/>
    </source>
</evidence>
<comment type="caution">
    <text evidence="7">The sequence shown here is derived from an EMBL/GenBank/DDBJ whole genome shotgun (WGS) entry which is preliminary data.</text>
</comment>
<dbReference type="InterPro" id="IPR008532">
    <property type="entry name" value="NFACT_RNA-bd"/>
</dbReference>
<comment type="subunit">
    <text evidence="5">Associates with stalled 50S ribosomal subunits. Binds to RqcP.</text>
</comment>
<protein>
    <recommendedName>
        <fullName evidence="5">Rqc2 homolog RqcH</fullName>
        <shortName evidence="5">RqcH</shortName>
    </recommendedName>
</protein>
<evidence type="ECO:0000313" key="8">
    <source>
        <dbReference type="Proteomes" id="UP001651880"/>
    </source>
</evidence>
<dbReference type="Gene3D" id="2.30.310.10">
    <property type="entry name" value="ibrinogen binding protein from staphylococcus aureus domain"/>
    <property type="match status" value="1"/>
</dbReference>
<reference evidence="7 8" key="1">
    <citation type="submission" date="2021-10" db="EMBL/GenBank/DDBJ databases">
        <title>Lutispora strain m25 sp. nov., a thermophilic, non-spore-forming bacterium isolated from a lab-scale methanogenic bioreactor digesting anaerobic sludge.</title>
        <authorList>
            <person name="El Houari A."/>
            <person name="Mcdonald J."/>
        </authorList>
    </citation>
    <scope>NUCLEOTIDE SEQUENCE [LARGE SCALE GENOMIC DNA]</scope>
    <source>
        <strain evidence="8">m25</strain>
    </source>
</reference>
<accession>A0ABT1N9Y8</accession>
<dbReference type="Proteomes" id="UP001651880">
    <property type="component" value="Unassembled WGS sequence"/>
</dbReference>
<dbReference type="Gene3D" id="1.10.8.50">
    <property type="match status" value="1"/>
</dbReference>
<dbReference type="Pfam" id="PF05833">
    <property type="entry name" value="NFACT_N"/>
    <property type="match status" value="1"/>
</dbReference>
<keyword evidence="8" id="KW-1185">Reference proteome</keyword>
<keyword evidence="4 5" id="KW-0648">Protein biosynthesis</keyword>
<dbReference type="Pfam" id="PF05670">
    <property type="entry name" value="NFACT-R_1"/>
    <property type="match status" value="1"/>
</dbReference>
<keyword evidence="3 5" id="KW-0694">RNA-binding</keyword>
<evidence type="ECO:0000259" key="6">
    <source>
        <dbReference type="Pfam" id="PF05670"/>
    </source>
</evidence>
<dbReference type="EMBL" id="JAJEKE010000001">
    <property type="protein sequence ID" value="MCQ1528072.1"/>
    <property type="molecule type" value="Genomic_DNA"/>
</dbReference>
<keyword evidence="2 5" id="KW-0699">rRNA-binding</keyword>
<dbReference type="PANTHER" id="PTHR15239:SF6">
    <property type="entry name" value="RIBOSOME QUALITY CONTROL COMPLEX SUBUNIT NEMF"/>
    <property type="match status" value="1"/>
</dbReference>
<comment type="function">
    <text evidence="5">Key component of the ribosome quality control system (RQC), a ribosome-associated complex that mediates the extraction of incompletely synthesized nascent chains from stalled ribosomes and their subsequent degradation. RqcH recruits Ala-charged tRNA, and with RqcP directs the elongation of stalled nascent chains on 50S ribosomal subunits, leading to non-templated C-terminal alanine extensions (Ala tail). The Ala tail promotes nascent chain degradation. May add between 1 and at least 8 Ala residues. Binds to stalled 50S ribosomal subunits.</text>
</comment>
<dbReference type="InterPro" id="IPR051608">
    <property type="entry name" value="RQC_Subunit_NEMF"/>
</dbReference>
<evidence type="ECO:0000313" key="7">
    <source>
        <dbReference type="EMBL" id="MCQ1528072.1"/>
    </source>
</evidence>
<dbReference type="HAMAP" id="MF_00844_B">
    <property type="entry name" value="RqcH_B"/>
    <property type="match status" value="1"/>
</dbReference>
<evidence type="ECO:0000256" key="4">
    <source>
        <dbReference type="ARBA" id="ARBA00022917"/>
    </source>
</evidence>